<feature type="transmembrane region" description="Helical" evidence="1">
    <location>
        <begin position="206"/>
        <end position="228"/>
    </location>
</feature>
<evidence type="ECO:0000313" key="2">
    <source>
        <dbReference type="EMBL" id="TPG66721.1"/>
    </source>
</evidence>
<sequence length="255" mass="26598">MLLAVFLSVFTMKITLTWPGLLAFGALVFGLAEAHELVHTGLGRLLCGCWGPRDFNVWSLCSTCATGHPYTNLAATLAGPAFTFAVGWVGYGLLGPRQPAARQSLGFALVMATVPFARILGAVFMGGNDEVYALSKFLPYSTAWALGGALVVLATVPPLVRAWAALRGQARPWVFLAFFLLPFPIAAAVLLGALNSLLATGFMATYGILGSPLLITCWTAAVGAVLALSYRHLFALGQPAAAPAGPAAPAPAAYF</sequence>
<keyword evidence="1" id="KW-0472">Membrane</keyword>
<evidence type="ECO:0000313" key="3">
    <source>
        <dbReference type="Proteomes" id="UP000317646"/>
    </source>
</evidence>
<organism evidence="2 3">
    <name type="scientific">Hymenobacter nivis</name>
    <dbReference type="NCBI Taxonomy" id="1850093"/>
    <lineage>
        <taxon>Bacteria</taxon>
        <taxon>Pseudomonadati</taxon>
        <taxon>Bacteroidota</taxon>
        <taxon>Cytophagia</taxon>
        <taxon>Cytophagales</taxon>
        <taxon>Hymenobacteraceae</taxon>
        <taxon>Hymenobacter</taxon>
    </lineage>
</organism>
<gene>
    <name evidence="2" type="ORF">EAH73_10075</name>
</gene>
<proteinExistence type="predicted"/>
<dbReference type="AlphaFoldDB" id="A0A502GXI6"/>
<accession>A0A502GXI6</accession>
<keyword evidence="1" id="KW-1133">Transmembrane helix</keyword>
<protein>
    <submittedName>
        <fullName evidence="2">Uncharacterized protein</fullName>
    </submittedName>
</protein>
<dbReference type="Proteomes" id="UP000317646">
    <property type="component" value="Unassembled WGS sequence"/>
</dbReference>
<name>A0A502GXI6_9BACT</name>
<keyword evidence="3" id="KW-1185">Reference proteome</keyword>
<feature type="transmembrane region" description="Helical" evidence="1">
    <location>
        <begin position="106"/>
        <end position="125"/>
    </location>
</feature>
<feature type="transmembrane region" description="Helical" evidence="1">
    <location>
        <begin position="73"/>
        <end position="94"/>
    </location>
</feature>
<reference evidence="2 3" key="1">
    <citation type="journal article" date="2019" name="Environ. Microbiol.">
        <title>Species interactions and distinct microbial communities in high Arctic permafrost affected cryosols are associated with the CH4 and CO2 gas fluxes.</title>
        <authorList>
            <person name="Altshuler I."/>
            <person name="Hamel J."/>
            <person name="Turney S."/>
            <person name="Magnuson E."/>
            <person name="Levesque R."/>
            <person name="Greer C."/>
            <person name="Whyte L.G."/>
        </authorList>
    </citation>
    <scope>NUCLEOTIDE SEQUENCE [LARGE SCALE GENOMIC DNA]</scope>
    <source>
        <strain evidence="2 3">S9.2P</strain>
    </source>
</reference>
<keyword evidence="1" id="KW-0812">Transmembrane</keyword>
<feature type="transmembrane region" description="Helical" evidence="1">
    <location>
        <begin position="137"/>
        <end position="160"/>
    </location>
</feature>
<evidence type="ECO:0000256" key="1">
    <source>
        <dbReference type="SAM" id="Phobius"/>
    </source>
</evidence>
<comment type="caution">
    <text evidence="2">The sequence shown here is derived from an EMBL/GenBank/DDBJ whole genome shotgun (WGS) entry which is preliminary data.</text>
</comment>
<feature type="transmembrane region" description="Helical" evidence="1">
    <location>
        <begin position="172"/>
        <end position="194"/>
    </location>
</feature>
<dbReference type="EMBL" id="RCYZ01000003">
    <property type="protein sequence ID" value="TPG66721.1"/>
    <property type="molecule type" value="Genomic_DNA"/>
</dbReference>